<accession>A0AAW2HBS1</accession>
<gene>
    <name evidence="1" type="ORF">PYX00_009391</name>
</gene>
<name>A0AAW2HBS1_9NEOP</name>
<protein>
    <submittedName>
        <fullName evidence="1">Uncharacterized protein</fullName>
    </submittedName>
</protein>
<reference evidence="1" key="1">
    <citation type="journal article" date="2024" name="Gigascience">
        <title>Chromosome-level genome of the poultry shaft louse Menopon gallinae provides insight into the host-switching and adaptive evolution of parasitic lice.</title>
        <authorList>
            <person name="Xu Y."/>
            <person name="Ma L."/>
            <person name="Liu S."/>
            <person name="Liang Y."/>
            <person name="Liu Q."/>
            <person name="He Z."/>
            <person name="Tian L."/>
            <person name="Duan Y."/>
            <person name="Cai W."/>
            <person name="Li H."/>
            <person name="Song F."/>
        </authorList>
    </citation>
    <scope>NUCLEOTIDE SEQUENCE</scope>
    <source>
        <strain evidence="1">Cailab_2023a</strain>
    </source>
</reference>
<comment type="caution">
    <text evidence="1">The sequence shown here is derived from an EMBL/GenBank/DDBJ whole genome shotgun (WGS) entry which is preliminary data.</text>
</comment>
<evidence type="ECO:0000313" key="1">
    <source>
        <dbReference type="EMBL" id="KAL0267003.1"/>
    </source>
</evidence>
<proteinExistence type="predicted"/>
<dbReference type="AlphaFoldDB" id="A0AAW2HBS1"/>
<dbReference type="EMBL" id="JARGDH010000005">
    <property type="protein sequence ID" value="KAL0267003.1"/>
    <property type="molecule type" value="Genomic_DNA"/>
</dbReference>
<sequence>MLKTKNLKNGANFRDSVDGPTTAASQIKLCLPVDFCLLVNMRWHEMAIDQAGFEDKLETFMRDASKAEEMFENYLTQGRKTSSIWNLQWFHAKFRRKRTLPDPVSEMMKIMEMDEKMYQEIADTREKLDQNTEAESETDAEAEMNLRRTLTQCEEVLSQVGERFAKYNNILKSMSDSQDDEASASVPPSRKMRRFHHILRLRN</sequence>
<organism evidence="1">
    <name type="scientific">Menopon gallinae</name>
    <name type="common">poultry shaft louse</name>
    <dbReference type="NCBI Taxonomy" id="328185"/>
    <lineage>
        <taxon>Eukaryota</taxon>
        <taxon>Metazoa</taxon>
        <taxon>Ecdysozoa</taxon>
        <taxon>Arthropoda</taxon>
        <taxon>Hexapoda</taxon>
        <taxon>Insecta</taxon>
        <taxon>Pterygota</taxon>
        <taxon>Neoptera</taxon>
        <taxon>Paraneoptera</taxon>
        <taxon>Psocodea</taxon>
        <taxon>Troctomorpha</taxon>
        <taxon>Phthiraptera</taxon>
        <taxon>Amblycera</taxon>
        <taxon>Menoponidae</taxon>
        <taxon>Menopon</taxon>
    </lineage>
</organism>